<evidence type="ECO:0000313" key="3">
    <source>
        <dbReference type="Proteomes" id="UP000049127"/>
    </source>
</evidence>
<feature type="domain" description="Methyltransferase type 11" evidence="1">
    <location>
        <begin position="49"/>
        <end position="161"/>
    </location>
</feature>
<evidence type="ECO:0000313" key="2">
    <source>
        <dbReference type="EMBL" id="CEQ03192.1"/>
    </source>
</evidence>
<organism evidence="2 3">
    <name type="scientific">Paraclostridium sordellii</name>
    <name type="common">Clostridium sordellii</name>
    <dbReference type="NCBI Taxonomy" id="1505"/>
    <lineage>
        <taxon>Bacteria</taxon>
        <taxon>Bacillati</taxon>
        <taxon>Bacillota</taxon>
        <taxon>Clostridia</taxon>
        <taxon>Peptostreptococcales</taxon>
        <taxon>Peptostreptococcaceae</taxon>
        <taxon>Paraclostridium</taxon>
    </lineage>
</organism>
<gene>
    <name evidence="2" type="ORF">R28058_09251</name>
</gene>
<dbReference type="InterPro" id="IPR013216">
    <property type="entry name" value="Methyltransf_11"/>
</dbReference>
<dbReference type="InterPro" id="IPR029063">
    <property type="entry name" value="SAM-dependent_MTases_sf"/>
</dbReference>
<dbReference type="AlphaFoldDB" id="A0A0C7G5B5"/>
<dbReference type="SUPFAM" id="SSF53335">
    <property type="entry name" value="S-adenosyl-L-methionine-dependent methyltransferases"/>
    <property type="match status" value="1"/>
</dbReference>
<sequence>MSNIYTSRFIMLNDEVTNICFMKIPYNWVSRKYEYKWAMNFIDSDDICLDSACGLPHPFKFFLASVATEVYAFDISQNIVDKSYILHSISKFFAKDDVDKAEKYIDKINFSVANLTNLPYPDNYFTRVFCIGAISNLPNIDLNLCIKEFYRVLKNNGYLILTTDVPPTNIIKLINSISNNGFSFVGNLDLTKNKNIFTTSLPSCNNCFRLLAKK</sequence>
<dbReference type="Gene3D" id="3.40.50.150">
    <property type="entry name" value="Vaccinia Virus protein VP39"/>
    <property type="match status" value="1"/>
</dbReference>
<dbReference type="GO" id="GO:0032259">
    <property type="term" value="P:methylation"/>
    <property type="evidence" value="ECO:0007669"/>
    <property type="project" value="UniProtKB-KW"/>
</dbReference>
<keyword evidence="2" id="KW-0808">Transferase</keyword>
<protein>
    <submittedName>
        <fullName evidence="2">Ubiquinone/menaquinone biosynthesis methyltransferase</fullName>
    </submittedName>
</protein>
<dbReference type="GO" id="GO:0008757">
    <property type="term" value="F:S-adenosylmethionine-dependent methyltransferase activity"/>
    <property type="evidence" value="ECO:0007669"/>
    <property type="project" value="InterPro"/>
</dbReference>
<dbReference type="CDD" id="cd02440">
    <property type="entry name" value="AdoMet_MTases"/>
    <property type="match status" value="1"/>
</dbReference>
<dbReference type="EMBL" id="CEKZ01000003">
    <property type="protein sequence ID" value="CEQ03192.1"/>
    <property type="molecule type" value="Genomic_DNA"/>
</dbReference>
<reference evidence="2 3" key="1">
    <citation type="submission" date="2015-01" db="EMBL/GenBank/DDBJ databases">
        <authorList>
            <person name="Aslett A.Martin."/>
            <person name="De Silva Nishadi"/>
        </authorList>
    </citation>
    <scope>NUCLEOTIDE SEQUENCE [LARGE SCALE GENOMIC DNA]</scope>
    <source>
        <strain evidence="2 3">R28058</strain>
    </source>
</reference>
<proteinExistence type="predicted"/>
<keyword evidence="2" id="KW-0489">Methyltransferase</keyword>
<name>A0A0C7G5B5_PARSO</name>
<accession>A0A0C7G5B5</accession>
<keyword evidence="2" id="KW-0830">Ubiquinone</keyword>
<evidence type="ECO:0000259" key="1">
    <source>
        <dbReference type="Pfam" id="PF08241"/>
    </source>
</evidence>
<dbReference type="Proteomes" id="UP000049127">
    <property type="component" value="Unassembled WGS sequence"/>
</dbReference>
<dbReference type="RefSeq" id="WP_055341622.1">
    <property type="nucleotide sequence ID" value="NZ_CDNI01000003.1"/>
</dbReference>
<dbReference type="Pfam" id="PF08241">
    <property type="entry name" value="Methyltransf_11"/>
    <property type="match status" value="1"/>
</dbReference>
<dbReference type="OrthoDB" id="5522265at2"/>